<comment type="caution">
    <text evidence="3">The sequence shown here is derived from an EMBL/GenBank/DDBJ whole genome shotgun (WGS) entry which is preliminary data.</text>
</comment>
<organism evidence="3 4">
    <name type="scientific">Kitasatospora cineracea</name>
    <dbReference type="NCBI Taxonomy" id="88074"/>
    <lineage>
        <taxon>Bacteria</taxon>
        <taxon>Bacillati</taxon>
        <taxon>Actinomycetota</taxon>
        <taxon>Actinomycetes</taxon>
        <taxon>Kitasatosporales</taxon>
        <taxon>Streptomycetaceae</taxon>
        <taxon>Kitasatospora</taxon>
    </lineage>
</organism>
<evidence type="ECO:0000313" key="4">
    <source>
        <dbReference type="Proteomes" id="UP000266906"/>
    </source>
</evidence>
<gene>
    <name evidence="3" type="ORF">EDD38_2018</name>
</gene>
<keyword evidence="2" id="KW-0472">Membrane</keyword>
<dbReference type="RefSeq" id="WP_123817915.1">
    <property type="nucleotide sequence ID" value="NZ_RKQG01000001.1"/>
</dbReference>
<feature type="transmembrane region" description="Helical" evidence="2">
    <location>
        <begin position="213"/>
        <end position="235"/>
    </location>
</feature>
<evidence type="ECO:0000313" key="3">
    <source>
        <dbReference type="EMBL" id="RPE33722.1"/>
    </source>
</evidence>
<keyword evidence="2" id="KW-0812">Transmembrane</keyword>
<reference evidence="3 4" key="1">
    <citation type="submission" date="2018-11" db="EMBL/GenBank/DDBJ databases">
        <title>Sequencing the genomes of 1000 actinobacteria strains.</title>
        <authorList>
            <person name="Klenk H.-P."/>
        </authorList>
    </citation>
    <scope>NUCLEOTIDE SEQUENCE [LARGE SCALE GENOMIC DNA]</scope>
    <source>
        <strain evidence="3 4">DSM 44781</strain>
    </source>
</reference>
<sequence>MSSVSAVSRPALRHVLTHLVTPLLMCLGMGIAYLSAFHAPAPHQLPVAVVGQGPQAQVLAQTLKDKAGDGLDVTTAADTDAARQRLLDRDLVAAYVPDADAPTLLVATANSETSASAAEKVFTQVAAHQGKPLAVQELTPLPAGDPTGQGLFFLLVALSIGSYGSVAVLGAAGAALAMRVRALLGLGVALVVSLLGTALAGPVFHLVDHGLLGVWAMSWLYSAGILAIGTALHAFLGRWTTLTMMALFVMLNFTSSGGIFQPELQNGFYRALHSFWNGAGFLEGVRDHVHFGGRAGLGGHVATLFGWLAAGAVLLLAAARTERKRALAAAPAPAPTVAPGAEQAAEQPAEQSVEQPAAEAAEEEMEEAVGV</sequence>
<protein>
    <recommendedName>
        <fullName evidence="5">ABC-2 family transporter</fullName>
    </recommendedName>
</protein>
<dbReference type="EMBL" id="RKQG01000001">
    <property type="protein sequence ID" value="RPE33722.1"/>
    <property type="molecule type" value="Genomic_DNA"/>
</dbReference>
<feature type="transmembrane region" description="Helical" evidence="2">
    <location>
        <begin position="183"/>
        <end position="207"/>
    </location>
</feature>
<feature type="compositionally biased region" description="Acidic residues" evidence="1">
    <location>
        <begin position="360"/>
        <end position="371"/>
    </location>
</feature>
<accession>A0A3N4RJY5</accession>
<dbReference type="Proteomes" id="UP000266906">
    <property type="component" value="Unassembled WGS sequence"/>
</dbReference>
<feature type="region of interest" description="Disordered" evidence="1">
    <location>
        <begin position="329"/>
        <end position="371"/>
    </location>
</feature>
<evidence type="ECO:0008006" key="5">
    <source>
        <dbReference type="Google" id="ProtNLM"/>
    </source>
</evidence>
<feature type="compositionally biased region" description="Low complexity" evidence="1">
    <location>
        <begin position="329"/>
        <end position="359"/>
    </location>
</feature>
<keyword evidence="4" id="KW-1185">Reference proteome</keyword>
<feature type="transmembrane region" description="Helical" evidence="2">
    <location>
        <begin position="242"/>
        <end position="260"/>
    </location>
</feature>
<feature type="transmembrane region" description="Helical" evidence="2">
    <location>
        <begin position="12"/>
        <end position="36"/>
    </location>
</feature>
<evidence type="ECO:0000256" key="1">
    <source>
        <dbReference type="SAM" id="MobiDB-lite"/>
    </source>
</evidence>
<feature type="transmembrane region" description="Helical" evidence="2">
    <location>
        <begin position="151"/>
        <end position="176"/>
    </location>
</feature>
<name>A0A3N4RJY5_9ACTN</name>
<proteinExistence type="predicted"/>
<keyword evidence="2" id="KW-1133">Transmembrane helix</keyword>
<evidence type="ECO:0000256" key="2">
    <source>
        <dbReference type="SAM" id="Phobius"/>
    </source>
</evidence>
<dbReference type="AlphaFoldDB" id="A0A3N4RJY5"/>
<feature type="transmembrane region" description="Helical" evidence="2">
    <location>
        <begin position="297"/>
        <end position="318"/>
    </location>
</feature>